<organism evidence="2 3">
    <name type="scientific">Phaseolus coccineus</name>
    <name type="common">Scarlet runner bean</name>
    <name type="synonym">Phaseolus multiflorus</name>
    <dbReference type="NCBI Taxonomy" id="3886"/>
    <lineage>
        <taxon>Eukaryota</taxon>
        <taxon>Viridiplantae</taxon>
        <taxon>Streptophyta</taxon>
        <taxon>Embryophyta</taxon>
        <taxon>Tracheophyta</taxon>
        <taxon>Spermatophyta</taxon>
        <taxon>Magnoliopsida</taxon>
        <taxon>eudicotyledons</taxon>
        <taxon>Gunneridae</taxon>
        <taxon>Pentapetalae</taxon>
        <taxon>rosids</taxon>
        <taxon>fabids</taxon>
        <taxon>Fabales</taxon>
        <taxon>Fabaceae</taxon>
        <taxon>Papilionoideae</taxon>
        <taxon>50 kb inversion clade</taxon>
        <taxon>NPAAA clade</taxon>
        <taxon>indigoferoid/millettioid clade</taxon>
        <taxon>Phaseoleae</taxon>
        <taxon>Phaseolus</taxon>
    </lineage>
</organism>
<dbReference type="EMBL" id="JAYMYR010000006">
    <property type="protein sequence ID" value="KAK7357352.1"/>
    <property type="molecule type" value="Genomic_DNA"/>
</dbReference>
<dbReference type="AlphaFoldDB" id="A0AAN9MSH6"/>
<protein>
    <submittedName>
        <fullName evidence="2">Uncharacterized protein</fullName>
    </submittedName>
</protein>
<evidence type="ECO:0000313" key="2">
    <source>
        <dbReference type="EMBL" id="KAK7357352.1"/>
    </source>
</evidence>
<reference evidence="2 3" key="1">
    <citation type="submission" date="2024-01" db="EMBL/GenBank/DDBJ databases">
        <title>The genomes of 5 underutilized Papilionoideae crops provide insights into root nodulation and disease resistanc.</title>
        <authorList>
            <person name="Jiang F."/>
        </authorList>
    </citation>
    <scope>NUCLEOTIDE SEQUENCE [LARGE SCALE GENOMIC DNA]</scope>
    <source>
        <strain evidence="2">JINMINGXINNONG_FW02</strain>
        <tissue evidence="2">Leaves</tissue>
    </source>
</reference>
<gene>
    <name evidence="2" type="ORF">VNO80_16636</name>
</gene>
<evidence type="ECO:0000313" key="3">
    <source>
        <dbReference type="Proteomes" id="UP001374584"/>
    </source>
</evidence>
<feature type="compositionally biased region" description="Polar residues" evidence="1">
    <location>
        <begin position="261"/>
        <end position="294"/>
    </location>
</feature>
<name>A0AAN9MSH6_PHACN</name>
<proteinExistence type="predicted"/>
<comment type="caution">
    <text evidence="2">The sequence shown here is derived from an EMBL/GenBank/DDBJ whole genome shotgun (WGS) entry which is preliminary data.</text>
</comment>
<dbReference type="Proteomes" id="UP001374584">
    <property type="component" value="Unassembled WGS sequence"/>
</dbReference>
<feature type="region of interest" description="Disordered" evidence="1">
    <location>
        <begin position="51"/>
        <end position="70"/>
    </location>
</feature>
<evidence type="ECO:0000256" key="1">
    <source>
        <dbReference type="SAM" id="MobiDB-lite"/>
    </source>
</evidence>
<sequence length="294" mass="32744">MKPTLTLSINQNSSLDALANDHQIPNPHAGESISIVVHNSSQCGGGVAPEKPCTQNAQTKHETEKAQNGKRRYERKRYMNLPRRAKNRRRAGIEVGSFTELEPMSQARRVANKQSRKEKIIINMEKRPVGMVKQFEAVEGLGVTESERNFCFLPQEYRHTFEEYCLDQSLEELLSDPCIKFAVETITGVKFKTYYFHNIEVEEEGCRKVLSLPENLAIPNECAPTTAEIGETDKGKENSGPSSEMPHDSSCMDPRVEFSVLTLTNGNSGSTIPSDTASNSKSFLQPQLSNAPGH</sequence>
<keyword evidence="3" id="KW-1185">Reference proteome</keyword>
<accession>A0AAN9MSH6</accession>
<feature type="region of interest" description="Disordered" evidence="1">
    <location>
        <begin position="222"/>
        <end position="294"/>
    </location>
</feature>